<dbReference type="Gene3D" id="2.40.30.90">
    <property type="entry name" value="Bacterial fluorinating enzyme like"/>
    <property type="match status" value="1"/>
</dbReference>
<dbReference type="InterPro" id="IPR023228">
    <property type="entry name" value="SAM_OH_AdoTrfase_N_sf"/>
</dbReference>
<proteinExistence type="inferred from homology"/>
<dbReference type="Pfam" id="PF20257">
    <property type="entry name" value="SAM_HAT_C"/>
    <property type="match status" value="1"/>
</dbReference>
<dbReference type="PANTHER" id="PTHR35092">
    <property type="entry name" value="CHLORINASE MJ1651"/>
    <property type="match status" value="1"/>
</dbReference>
<evidence type="ECO:0000256" key="2">
    <source>
        <dbReference type="ARBA" id="ARBA00024035"/>
    </source>
</evidence>
<evidence type="ECO:0000256" key="1">
    <source>
        <dbReference type="ARBA" id="ARBA00022691"/>
    </source>
</evidence>
<comment type="caution">
    <text evidence="5">The sequence shown here is derived from an EMBL/GenBank/DDBJ whole genome shotgun (WGS) entry which is preliminary data.</text>
</comment>
<evidence type="ECO:0000259" key="3">
    <source>
        <dbReference type="Pfam" id="PF01887"/>
    </source>
</evidence>
<dbReference type="SUPFAM" id="SSF101852">
    <property type="entry name" value="Bacterial fluorinating enzyme, C-terminal domain"/>
    <property type="match status" value="1"/>
</dbReference>
<comment type="similarity">
    <text evidence="2">Belongs to the SAM hydrolase / SAM-dependent halogenase family.</text>
</comment>
<dbReference type="Pfam" id="PF01887">
    <property type="entry name" value="SAM_HAT_N"/>
    <property type="match status" value="1"/>
</dbReference>
<evidence type="ECO:0000259" key="4">
    <source>
        <dbReference type="Pfam" id="PF20257"/>
    </source>
</evidence>
<accession>A0ABW2CB69</accession>
<dbReference type="SUPFAM" id="SSF102522">
    <property type="entry name" value="Bacterial fluorinating enzyme, N-terminal domain"/>
    <property type="match status" value="1"/>
</dbReference>
<evidence type="ECO:0000313" key="5">
    <source>
        <dbReference type="EMBL" id="MFC6878847.1"/>
    </source>
</evidence>
<dbReference type="EMBL" id="JBHSXS010000001">
    <property type="protein sequence ID" value="MFC6878847.1"/>
    <property type="molecule type" value="Genomic_DNA"/>
</dbReference>
<dbReference type="PANTHER" id="PTHR35092:SF1">
    <property type="entry name" value="CHLORINASE MJ1651"/>
    <property type="match status" value="1"/>
</dbReference>
<dbReference type="RefSeq" id="WP_309239456.1">
    <property type="nucleotide sequence ID" value="NZ_JBHSXE010000001.1"/>
</dbReference>
<name>A0ABW2CB69_9ACTN</name>
<dbReference type="Gene3D" id="3.40.50.10790">
    <property type="entry name" value="S-adenosyl-l-methionine hydroxide adenosyltransferase, N-terminal"/>
    <property type="match status" value="1"/>
</dbReference>
<feature type="domain" description="S-adenosyl-l-methionine hydroxide adenosyltransferase C-terminal" evidence="4">
    <location>
        <begin position="179"/>
        <end position="266"/>
    </location>
</feature>
<protein>
    <submittedName>
        <fullName evidence="5">S-adenosyl-l-methionine hydroxide adenosyltransferase family protein</fullName>
    </submittedName>
</protein>
<dbReference type="InterPro" id="IPR046470">
    <property type="entry name" value="SAM_HAT_C"/>
</dbReference>
<evidence type="ECO:0000313" key="6">
    <source>
        <dbReference type="Proteomes" id="UP001596380"/>
    </source>
</evidence>
<dbReference type="Proteomes" id="UP001596380">
    <property type="component" value="Unassembled WGS sequence"/>
</dbReference>
<feature type="domain" description="S-adenosyl-l-methionine hydroxide adenosyltransferase N-terminal" evidence="3">
    <location>
        <begin position="8"/>
        <end position="152"/>
    </location>
</feature>
<dbReference type="InterPro" id="IPR002747">
    <property type="entry name" value="SAM_OH_AdoTrfase"/>
</dbReference>
<gene>
    <name evidence="5" type="ORF">ACFQKB_03610</name>
</gene>
<organism evidence="5 6">
    <name type="scientific">Actinomadura yumaensis</name>
    <dbReference type="NCBI Taxonomy" id="111807"/>
    <lineage>
        <taxon>Bacteria</taxon>
        <taxon>Bacillati</taxon>
        <taxon>Actinomycetota</taxon>
        <taxon>Actinomycetes</taxon>
        <taxon>Streptosporangiales</taxon>
        <taxon>Thermomonosporaceae</taxon>
        <taxon>Actinomadura</taxon>
    </lineage>
</organism>
<dbReference type="InterPro" id="IPR023227">
    <property type="entry name" value="SAM_OH_AdoTrfase_C_sf"/>
</dbReference>
<dbReference type="PIRSF" id="PIRSF006779">
    <property type="entry name" value="UCP006779"/>
    <property type="match status" value="1"/>
</dbReference>
<sequence length="290" mass="29952">MSESRPFVSLATDFGAAYTGTCAGVVHAIAPTAAVLVLSDEITPYRVREGAMLLRQALPYLPVGVHIGIVDPGVGTPRRPVAVVTGRGDVLIGPDNGLLPPAAEKLGGAVRAHVLENPAYRQESVSTTFHGRDVFAPAGAHVARGVEVADLGPAVDPDALVPLDVRAPSVREGELTAGVLYTDRYGSLVLHAGRDDLAAALGGVAYGDPLDLSLTGADGTPRRVRAPFAETFGSVARGEPLVWVDSSGWLGLAVNQGSAAERFALDDDGTLTIRRAPTVPAPTEPAPAPR</sequence>
<keyword evidence="6" id="KW-1185">Reference proteome</keyword>
<keyword evidence="1" id="KW-0949">S-adenosyl-L-methionine</keyword>
<dbReference type="InterPro" id="IPR046469">
    <property type="entry name" value="SAM_HAT_N"/>
</dbReference>
<reference evidence="6" key="1">
    <citation type="journal article" date="2019" name="Int. J. Syst. Evol. Microbiol.">
        <title>The Global Catalogue of Microorganisms (GCM) 10K type strain sequencing project: providing services to taxonomists for standard genome sequencing and annotation.</title>
        <authorList>
            <consortium name="The Broad Institute Genomics Platform"/>
            <consortium name="The Broad Institute Genome Sequencing Center for Infectious Disease"/>
            <person name="Wu L."/>
            <person name="Ma J."/>
        </authorList>
    </citation>
    <scope>NUCLEOTIDE SEQUENCE [LARGE SCALE GENOMIC DNA]</scope>
    <source>
        <strain evidence="6">JCM 3369</strain>
    </source>
</reference>